<keyword evidence="2" id="KW-1185">Reference proteome</keyword>
<accession>A0ACC2GMQ8</accession>
<reference evidence="1" key="1">
    <citation type="submission" date="2021-05" db="EMBL/GenBank/DDBJ databases">
        <authorList>
            <person name="Pan Q."/>
            <person name="Jouanno E."/>
            <person name="Zahm M."/>
            <person name="Klopp C."/>
            <person name="Cabau C."/>
            <person name="Louis A."/>
            <person name="Berthelot C."/>
            <person name="Parey E."/>
            <person name="Roest Crollius H."/>
            <person name="Montfort J."/>
            <person name="Robinson-Rechavi M."/>
            <person name="Bouchez O."/>
            <person name="Lampietro C."/>
            <person name="Lopez Roques C."/>
            <person name="Donnadieu C."/>
            <person name="Postlethwait J."/>
            <person name="Bobe J."/>
            <person name="Dillon D."/>
            <person name="Chandos A."/>
            <person name="von Hippel F."/>
            <person name="Guiguen Y."/>
        </authorList>
    </citation>
    <scope>NUCLEOTIDE SEQUENCE</scope>
    <source>
        <strain evidence="1">YG-Jan2019</strain>
    </source>
</reference>
<name>A0ACC2GMQ8_DALPE</name>
<dbReference type="Proteomes" id="UP001157502">
    <property type="component" value="Chromosome 11"/>
</dbReference>
<protein>
    <submittedName>
        <fullName evidence="1">Uncharacterized protein</fullName>
    </submittedName>
</protein>
<dbReference type="EMBL" id="CM055738">
    <property type="protein sequence ID" value="KAJ8005024.1"/>
    <property type="molecule type" value="Genomic_DNA"/>
</dbReference>
<comment type="caution">
    <text evidence="1">The sequence shown here is derived from an EMBL/GenBank/DDBJ whole genome shotgun (WGS) entry which is preliminary data.</text>
</comment>
<gene>
    <name evidence="1" type="ORF">DPEC_G00142350</name>
</gene>
<organism evidence="1 2">
    <name type="scientific">Dallia pectoralis</name>
    <name type="common">Alaska blackfish</name>
    <dbReference type="NCBI Taxonomy" id="75939"/>
    <lineage>
        <taxon>Eukaryota</taxon>
        <taxon>Metazoa</taxon>
        <taxon>Chordata</taxon>
        <taxon>Craniata</taxon>
        <taxon>Vertebrata</taxon>
        <taxon>Euteleostomi</taxon>
        <taxon>Actinopterygii</taxon>
        <taxon>Neopterygii</taxon>
        <taxon>Teleostei</taxon>
        <taxon>Protacanthopterygii</taxon>
        <taxon>Esociformes</taxon>
        <taxon>Umbridae</taxon>
        <taxon>Dallia</taxon>
    </lineage>
</organism>
<evidence type="ECO:0000313" key="2">
    <source>
        <dbReference type="Proteomes" id="UP001157502"/>
    </source>
</evidence>
<sequence>MMTRVGSLQQPCLAEGGDPVIRQVPVPAPVPLVPDSPLECPELDLSLPVSPEPPHPIPASQKRRQVRFAPELPLAVTVIAESSHAPLPRQQAEHSSSFSTAKELHYDGALRRRVNWTELGSRKVTGGSLPVGPELNTTLALQAELDEVAGAEFNSKKAVQGQLQKSVRTKNSVSARATEGVNVPPSQQLYRALVSLNVEEEELINQAQRDRLVLAPPSRSHGNKAEDGPDLQVFFRWDMLREKPRLPGEDLTMPLPQPIPRPAHTTFDLYHRQKRWESGS</sequence>
<evidence type="ECO:0000313" key="1">
    <source>
        <dbReference type="EMBL" id="KAJ8005024.1"/>
    </source>
</evidence>
<proteinExistence type="predicted"/>